<gene>
    <name evidence="2" type="ORF">MKW94_006889</name>
</gene>
<name>A0AA41VFH8_PAPNU</name>
<keyword evidence="1" id="KW-1133">Transmembrane helix</keyword>
<feature type="non-terminal residue" evidence="2">
    <location>
        <position position="98"/>
    </location>
</feature>
<feature type="transmembrane region" description="Helical" evidence="1">
    <location>
        <begin position="56"/>
        <end position="81"/>
    </location>
</feature>
<dbReference type="Proteomes" id="UP001177140">
    <property type="component" value="Unassembled WGS sequence"/>
</dbReference>
<organism evidence="2 3">
    <name type="scientific">Papaver nudicaule</name>
    <name type="common">Iceland poppy</name>
    <dbReference type="NCBI Taxonomy" id="74823"/>
    <lineage>
        <taxon>Eukaryota</taxon>
        <taxon>Viridiplantae</taxon>
        <taxon>Streptophyta</taxon>
        <taxon>Embryophyta</taxon>
        <taxon>Tracheophyta</taxon>
        <taxon>Spermatophyta</taxon>
        <taxon>Magnoliopsida</taxon>
        <taxon>Ranunculales</taxon>
        <taxon>Papaveraceae</taxon>
        <taxon>Papaveroideae</taxon>
        <taxon>Papaver</taxon>
    </lineage>
</organism>
<keyword evidence="1" id="KW-0472">Membrane</keyword>
<protein>
    <submittedName>
        <fullName evidence="2">Uncharacterized protein</fullName>
    </submittedName>
</protein>
<proteinExistence type="predicted"/>
<dbReference type="EMBL" id="JAJJMA010210743">
    <property type="protein sequence ID" value="MCL7040301.1"/>
    <property type="molecule type" value="Genomic_DNA"/>
</dbReference>
<dbReference type="AlphaFoldDB" id="A0AA41VFH8"/>
<evidence type="ECO:0000313" key="2">
    <source>
        <dbReference type="EMBL" id="MCL7040301.1"/>
    </source>
</evidence>
<accession>A0AA41VFH8</accession>
<evidence type="ECO:0000256" key="1">
    <source>
        <dbReference type="SAM" id="Phobius"/>
    </source>
</evidence>
<keyword evidence="3" id="KW-1185">Reference proteome</keyword>
<sequence>LLLKHLGIKPRLVGVTLAVVDCLNNDRMGYLCMQQLGRLSQLDSRMVVLFHNLKELSLLLGMVCLQTLHSFLNAVFFLYFLKPFMIDFFWMQVGLIDF</sequence>
<evidence type="ECO:0000313" key="3">
    <source>
        <dbReference type="Proteomes" id="UP001177140"/>
    </source>
</evidence>
<reference evidence="2" key="1">
    <citation type="submission" date="2022-03" db="EMBL/GenBank/DDBJ databases">
        <title>A functionally conserved STORR gene fusion in Papaver species that diverged 16.8 million years ago.</title>
        <authorList>
            <person name="Catania T."/>
        </authorList>
    </citation>
    <scope>NUCLEOTIDE SEQUENCE</scope>
    <source>
        <strain evidence="2">S-191538</strain>
    </source>
</reference>
<keyword evidence="1" id="KW-0812">Transmembrane</keyword>
<feature type="non-terminal residue" evidence="2">
    <location>
        <position position="1"/>
    </location>
</feature>
<comment type="caution">
    <text evidence="2">The sequence shown here is derived from an EMBL/GenBank/DDBJ whole genome shotgun (WGS) entry which is preliminary data.</text>
</comment>